<feature type="transmembrane region" description="Helical" evidence="5">
    <location>
        <begin position="50"/>
        <end position="82"/>
    </location>
</feature>
<evidence type="ECO:0000256" key="4">
    <source>
        <dbReference type="ARBA" id="ARBA00023136"/>
    </source>
</evidence>
<dbReference type="InterPro" id="IPR050598">
    <property type="entry name" value="AminoAcid_Transporter"/>
</dbReference>
<dbReference type="AlphaFoldDB" id="A0A8J4YT00"/>
<accession>A0A8J4YT00</accession>
<dbReference type="GO" id="GO:0015179">
    <property type="term" value="F:L-amino acid transmembrane transporter activity"/>
    <property type="evidence" value="ECO:0007669"/>
    <property type="project" value="TreeGrafter"/>
</dbReference>
<gene>
    <name evidence="6" type="primary">slc7a6_7</name>
    <name evidence="6" type="ORF">GWK47_004357</name>
</gene>
<dbReference type="EMBL" id="JACEEZ010004593">
    <property type="protein sequence ID" value="KAG0726335.1"/>
    <property type="molecule type" value="Genomic_DNA"/>
</dbReference>
<dbReference type="InterPro" id="IPR002293">
    <property type="entry name" value="AA/rel_permease1"/>
</dbReference>
<keyword evidence="4 5" id="KW-0472">Membrane</keyword>
<dbReference type="PANTHER" id="PTHR11785">
    <property type="entry name" value="AMINO ACID TRANSPORTER"/>
    <property type="match status" value="1"/>
</dbReference>
<comment type="caution">
    <text evidence="6">The sequence shown here is derived from an EMBL/GenBank/DDBJ whole genome shotgun (WGS) entry which is preliminary data.</text>
</comment>
<dbReference type="Proteomes" id="UP000770661">
    <property type="component" value="Unassembled WGS sequence"/>
</dbReference>
<evidence type="ECO:0000256" key="3">
    <source>
        <dbReference type="ARBA" id="ARBA00022989"/>
    </source>
</evidence>
<protein>
    <submittedName>
        <fullName evidence="6">Y+L amino acid transporter 2</fullName>
    </submittedName>
</protein>
<proteinExistence type="predicted"/>
<sequence>MDITLPRAIVISLPIVTVIYFLTNVAYFAVLDPDQILSSNAVALSFSSKVLGVVGYAMPLFVALSTFGSLNGLIFACSRLFFVGARDGHLPQVLGLINIKNFTPLPALVFQGALTLCMLCTSDTLVLINYVSFSESIFIFMSISALLWLRYKEPNRKRPIKVWLWVVVVFFVVSVFLVVFPVVERPVELGVAIAICLAGIPVYLLCIKQAGKSIRFTSLMGQVTSVCQLLSFGLPEEEQKVVEQETSRQEAHIASEYERE</sequence>
<evidence type="ECO:0000256" key="2">
    <source>
        <dbReference type="ARBA" id="ARBA00022692"/>
    </source>
</evidence>
<dbReference type="FunFam" id="1.20.1740.10:FF:000095">
    <property type="entry name" value="B(0,+)-type amino acid transporter 1-like"/>
    <property type="match status" value="1"/>
</dbReference>
<dbReference type="OrthoDB" id="3257095at2759"/>
<dbReference type="Pfam" id="PF13520">
    <property type="entry name" value="AA_permease_2"/>
    <property type="match status" value="1"/>
</dbReference>
<dbReference type="Gene3D" id="1.20.1740.10">
    <property type="entry name" value="Amino acid/polyamine transporter I"/>
    <property type="match status" value="1"/>
</dbReference>
<feature type="transmembrane region" description="Helical" evidence="5">
    <location>
        <begin position="162"/>
        <end position="183"/>
    </location>
</feature>
<comment type="subcellular location">
    <subcellularLocation>
        <location evidence="1">Membrane</location>
        <topology evidence="1">Multi-pass membrane protein</topology>
    </subcellularLocation>
</comment>
<feature type="transmembrane region" description="Helical" evidence="5">
    <location>
        <begin position="102"/>
        <end position="121"/>
    </location>
</feature>
<feature type="transmembrane region" description="Helical" evidence="5">
    <location>
        <begin position="189"/>
        <end position="207"/>
    </location>
</feature>
<dbReference type="GO" id="GO:0016020">
    <property type="term" value="C:membrane"/>
    <property type="evidence" value="ECO:0007669"/>
    <property type="project" value="UniProtKB-SubCell"/>
</dbReference>
<name>A0A8J4YT00_CHIOP</name>
<feature type="transmembrane region" description="Helical" evidence="5">
    <location>
        <begin position="127"/>
        <end position="150"/>
    </location>
</feature>
<evidence type="ECO:0000256" key="5">
    <source>
        <dbReference type="SAM" id="Phobius"/>
    </source>
</evidence>
<reference evidence="6" key="1">
    <citation type="submission" date="2020-07" db="EMBL/GenBank/DDBJ databases">
        <title>The High-quality genome of the commercially important snow crab, Chionoecetes opilio.</title>
        <authorList>
            <person name="Jeong J.-H."/>
            <person name="Ryu S."/>
        </authorList>
    </citation>
    <scope>NUCLEOTIDE SEQUENCE</scope>
    <source>
        <strain evidence="6">MADBK_172401_WGS</strain>
        <tissue evidence="6">Digestive gland</tissue>
    </source>
</reference>
<keyword evidence="3 5" id="KW-1133">Transmembrane helix</keyword>
<organism evidence="6 7">
    <name type="scientific">Chionoecetes opilio</name>
    <name type="common">Atlantic snow crab</name>
    <name type="synonym">Cancer opilio</name>
    <dbReference type="NCBI Taxonomy" id="41210"/>
    <lineage>
        <taxon>Eukaryota</taxon>
        <taxon>Metazoa</taxon>
        <taxon>Ecdysozoa</taxon>
        <taxon>Arthropoda</taxon>
        <taxon>Crustacea</taxon>
        <taxon>Multicrustacea</taxon>
        <taxon>Malacostraca</taxon>
        <taxon>Eumalacostraca</taxon>
        <taxon>Eucarida</taxon>
        <taxon>Decapoda</taxon>
        <taxon>Pleocyemata</taxon>
        <taxon>Brachyura</taxon>
        <taxon>Eubrachyura</taxon>
        <taxon>Majoidea</taxon>
        <taxon>Majidae</taxon>
        <taxon>Chionoecetes</taxon>
    </lineage>
</organism>
<dbReference type="PANTHER" id="PTHR11785:SF240">
    <property type="entry name" value="LD25378P"/>
    <property type="match status" value="1"/>
</dbReference>
<feature type="transmembrane region" description="Helical" evidence="5">
    <location>
        <begin position="9"/>
        <end position="30"/>
    </location>
</feature>
<evidence type="ECO:0000256" key="1">
    <source>
        <dbReference type="ARBA" id="ARBA00004141"/>
    </source>
</evidence>
<keyword evidence="2 5" id="KW-0812">Transmembrane</keyword>
<evidence type="ECO:0000313" key="6">
    <source>
        <dbReference type="EMBL" id="KAG0726335.1"/>
    </source>
</evidence>
<evidence type="ECO:0000313" key="7">
    <source>
        <dbReference type="Proteomes" id="UP000770661"/>
    </source>
</evidence>
<keyword evidence="7" id="KW-1185">Reference proteome</keyword>